<name>A0A1H6LSN5_9GAMM</name>
<dbReference type="OrthoDB" id="5959530at2"/>
<organism evidence="1 2">
    <name type="scientific">Rheinheimera pacifica</name>
    <dbReference type="NCBI Taxonomy" id="173990"/>
    <lineage>
        <taxon>Bacteria</taxon>
        <taxon>Pseudomonadati</taxon>
        <taxon>Pseudomonadota</taxon>
        <taxon>Gammaproteobacteria</taxon>
        <taxon>Chromatiales</taxon>
        <taxon>Chromatiaceae</taxon>
        <taxon>Rheinheimera</taxon>
    </lineage>
</organism>
<dbReference type="RefSeq" id="WP_092793101.1">
    <property type="nucleotide sequence ID" value="NZ_DASWWU010000004.1"/>
</dbReference>
<protein>
    <recommendedName>
        <fullName evidence="3">DUF3301 domain-containing protein</fullName>
    </recommendedName>
</protein>
<dbReference type="AlphaFoldDB" id="A0A1H6LSN5"/>
<proteinExistence type="predicted"/>
<sequence length="99" mass="11428">MGPVLLLLIISSICYAFWLQRKQDERAVVVARQLCQQQQLQMLDCGRSGHSFRKINGRLRFITSYQVDFSGDGESRYQAELLLSGMRLAEFNLPAYRIN</sequence>
<dbReference type="STRING" id="173990.SAMN05660691_02131"/>
<evidence type="ECO:0000313" key="1">
    <source>
        <dbReference type="EMBL" id="SEH91717.1"/>
    </source>
</evidence>
<gene>
    <name evidence="1" type="ORF">SAMN05660691_02131</name>
</gene>
<evidence type="ECO:0008006" key="3">
    <source>
        <dbReference type="Google" id="ProtNLM"/>
    </source>
</evidence>
<keyword evidence="2" id="KW-1185">Reference proteome</keyword>
<reference evidence="2" key="1">
    <citation type="submission" date="2016-10" db="EMBL/GenBank/DDBJ databases">
        <authorList>
            <person name="Varghese N."/>
            <person name="Submissions S."/>
        </authorList>
    </citation>
    <scope>NUCLEOTIDE SEQUENCE [LARGE SCALE GENOMIC DNA]</scope>
    <source>
        <strain evidence="2">DSM 17616</strain>
    </source>
</reference>
<dbReference type="InterPro" id="IPR021732">
    <property type="entry name" value="DUF3301"/>
</dbReference>
<dbReference type="Pfam" id="PF11743">
    <property type="entry name" value="DUF3301"/>
    <property type="match status" value="1"/>
</dbReference>
<dbReference type="Proteomes" id="UP000199371">
    <property type="component" value="Unassembled WGS sequence"/>
</dbReference>
<dbReference type="EMBL" id="FNXF01000007">
    <property type="protein sequence ID" value="SEH91717.1"/>
    <property type="molecule type" value="Genomic_DNA"/>
</dbReference>
<evidence type="ECO:0000313" key="2">
    <source>
        <dbReference type="Proteomes" id="UP000199371"/>
    </source>
</evidence>
<accession>A0A1H6LSN5</accession>